<evidence type="ECO:0000313" key="5">
    <source>
        <dbReference type="EMBL" id="EQD41442.1"/>
    </source>
</evidence>
<feature type="non-terminal residue" evidence="5">
    <location>
        <position position="1"/>
    </location>
</feature>
<proteinExistence type="predicted"/>
<feature type="non-terminal residue" evidence="5">
    <location>
        <position position="170"/>
    </location>
</feature>
<organism evidence="5">
    <name type="scientific">mine drainage metagenome</name>
    <dbReference type="NCBI Taxonomy" id="410659"/>
    <lineage>
        <taxon>unclassified sequences</taxon>
        <taxon>metagenomes</taxon>
        <taxon>ecological metagenomes</taxon>
    </lineage>
</organism>
<dbReference type="SUPFAM" id="SSF50249">
    <property type="entry name" value="Nucleic acid-binding proteins"/>
    <property type="match status" value="1"/>
</dbReference>
<gene>
    <name evidence="5" type="ORF">B1B_14548</name>
</gene>
<dbReference type="Pfam" id="PF17876">
    <property type="entry name" value="CSD2"/>
    <property type="match status" value="1"/>
</dbReference>
<protein>
    <submittedName>
        <fullName evidence="5">Ribonuclease R</fullName>
    </submittedName>
</protein>
<evidence type="ECO:0000256" key="2">
    <source>
        <dbReference type="ARBA" id="ARBA00022801"/>
    </source>
</evidence>
<dbReference type="InterPro" id="IPR040476">
    <property type="entry name" value="CSD2"/>
</dbReference>
<keyword evidence="2" id="KW-0378">Hydrolase</keyword>
<evidence type="ECO:0000256" key="3">
    <source>
        <dbReference type="ARBA" id="ARBA00022839"/>
    </source>
</evidence>
<name>T0ZBI0_9ZZZZ</name>
<sequence length="170" mass="18315">EDIFIPAQDTMDALGGDLVMVKIVVADKRNARGKSAPGRIMDILRRASTRCVGTLKKQVSNWVVVPDGAVFKAPIQVQDAGAKNASNGDKVVVELVRFARGAEPAQGVITEVLGPHGEPEVELASVMRQFDLPQEYPAAALEQARRAAMEFDPSPLVGREDLSREIIATI</sequence>
<evidence type="ECO:0000256" key="1">
    <source>
        <dbReference type="ARBA" id="ARBA00022722"/>
    </source>
</evidence>
<evidence type="ECO:0000259" key="4">
    <source>
        <dbReference type="Pfam" id="PF17876"/>
    </source>
</evidence>
<feature type="domain" description="RNase II/RNase R cold shock" evidence="4">
    <location>
        <begin position="64"/>
        <end position="137"/>
    </location>
</feature>
<keyword evidence="1" id="KW-0540">Nuclease</keyword>
<comment type="caution">
    <text evidence="5">The sequence shown here is derived from an EMBL/GenBank/DDBJ whole genome shotgun (WGS) entry which is preliminary data.</text>
</comment>
<dbReference type="EMBL" id="AUZY01009643">
    <property type="protein sequence ID" value="EQD41442.1"/>
    <property type="molecule type" value="Genomic_DNA"/>
</dbReference>
<reference evidence="5" key="1">
    <citation type="submission" date="2013-08" db="EMBL/GenBank/DDBJ databases">
        <authorList>
            <person name="Mendez C."/>
            <person name="Richter M."/>
            <person name="Ferrer M."/>
            <person name="Sanchez J."/>
        </authorList>
    </citation>
    <scope>NUCLEOTIDE SEQUENCE</scope>
</reference>
<reference evidence="5" key="2">
    <citation type="journal article" date="2014" name="ISME J.">
        <title>Microbial stratification in low pH oxic and suboxic macroscopic growths along an acid mine drainage.</title>
        <authorList>
            <person name="Mendez-Garcia C."/>
            <person name="Mesa V."/>
            <person name="Sprenger R.R."/>
            <person name="Richter M."/>
            <person name="Diez M.S."/>
            <person name="Solano J."/>
            <person name="Bargiela R."/>
            <person name="Golyshina O.V."/>
            <person name="Manteca A."/>
            <person name="Ramos J.L."/>
            <person name="Gallego J.R."/>
            <person name="Llorente I."/>
            <person name="Martins Dos Santos V.A."/>
            <person name="Jensen O.N."/>
            <person name="Pelaez A.I."/>
            <person name="Sanchez J."/>
            <person name="Ferrer M."/>
        </authorList>
    </citation>
    <scope>NUCLEOTIDE SEQUENCE</scope>
</reference>
<dbReference type="GO" id="GO:0004527">
    <property type="term" value="F:exonuclease activity"/>
    <property type="evidence" value="ECO:0007669"/>
    <property type="project" value="UniProtKB-KW"/>
</dbReference>
<keyword evidence="3" id="KW-0269">Exonuclease</keyword>
<accession>T0ZBI0</accession>
<dbReference type="InterPro" id="IPR012340">
    <property type="entry name" value="NA-bd_OB-fold"/>
</dbReference>
<dbReference type="AlphaFoldDB" id="T0ZBI0"/>